<protein>
    <recommendedName>
        <fullName evidence="3">BNR/Asp-box repeat-containing protein</fullName>
    </recommendedName>
</protein>
<name>A0A1H3DUY9_9RHOB</name>
<dbReference type="EMBL" id="FNNB01000013">
    <property type="protein sequence ID" value="SDX70215.1"/>
    <property type="molecule type" value="Genomic_DNA"/>
</dbReference>
<dbReference type="Gene3D" id="2.130.10.10">
    <property type="entry name" value="YVTN repeat-like/Quinoprotein amine dehydrogenase"/>
    <property type="match status" value="2"/>
</dbReference>
<organism evidence="1 2">
    <name type="scientific">Sulfitobacter pontiacus</name>
    <dbReference type="NCBI Taxonomy" id="60137"/>
    <lineage>
        <taxon>Bacteria</taxon>
        <taxon>Pseudomonadati</taxon>
        <taxon>Pseudomonadota</taxon>
        <taxon>Alphaproteobacteria</taxon>
        <taxon>Rhodobacterales</taxon>
        <taxon>Roseobacteraceae</taxon>
        <taxon>Sulfitobacter</taxon>
    </lineage>
</organism>
<dbReference type="InterPro" id="IPR015943">
    <property type="entry name" value="WD40/YVTN_repeat-like_dom_sf"/>
</dbReference>
<dbReference type="STRING" id="60137.SAMN04488041_11315"/>
<accession>A0A1H3DUY9</accession>
<dbReference type="PROSITE" id="PS51318">
    <property type="entry name" value="TAT"/>
    <property type="match status" value="1"/>
</dbReference>
<dbReference type="SUPFAM" id="SSF110296">
    <property type="entry name" value="Oligoxyloglucan reducing end-specific cellobiohydrolase"/>
    <property type="match status" value="1"/>
</dbReference>
<dbReference type="InterPro" id="IPR006311">
    <property type="entry name" value="TAT_signal"/>
</dbReference>
<dbReference type="InterPro" id="IPR052025">
    <property type="entry name" value="Xyloglucanase_GH74"/>
</dbReference>
<dbReference type="Proteomes" id="UP000183076">
    <property type="component" value="Unassembled WGS sequence"/>
</dbReference>
<dbReference type="RefSeq" id="WP_244269071.1">
    <property type="nucleotide sequence ID" value="NZ_CP160850.1"/>
</dbReference>
<evidence type="ECO:0008006" key="3">
    <source>
        <dbReference type="Google" id="ProtNLM"/>
    </source>
</evidence>
<dbReference type="AlphaFoldDB" id="A0A1H3DUY9"/>
<gene>
    <name evidence="1" type="ORF">SAMN04488041_11315</name>
</gene>
<reference evidence="2" key="1">
    <citation type="submission" date="2016-10" db="EMBL/GenBank/DDBJ databases">
        <authorList>
            <person name="Varghese N."/>
            <person name="Submissions S."/>
        </authorList>
    </citation>
    <scope>NUCLEOTIDE SEQUENCE [LARGE SCALE GENOMIC DNA]</scope>
    <source>
        <strain evidence="2">DSM 10014</strain>
    </source>
</reference>
<dbReference type="GO" id="GO:0010411">
    <property type="term" value="P:xyloglucan metabolic process"/>
    <property type="evidence" value="ECO:0007669"/>
    <property type="project" value="TreeGrafter"/>
</dbReference>
<evidence type="ECO:0000313" key="2">
    <source>
        <dbReference type="Proteomes" id="UP000183076"/>
    </source>
</evidence>
<dbReference type="PANTHER" id="PTHR43739">
    <property type="entry name" value="XYLOGLUCANASE (EUROFUNG)"/>
    <property type="match status" value="1"/>
</dbReference>
<evidence type="ECO:0000313" key="1">
    <source>
        <dbReference type="EMBL" id="SDX70215.1"/>
    </source>
</evidence>
<dbReference type="GeneID" id="94022460"/>
<proteinExistence type="predicted"/>
<dbReference type="PANTHER" id="PTHR43739:SF5">
    <property type="entry name" value="EXO-ALPHA-SIALIDASE"/>
    <property type="match status" value="1"/>
</dbReference>
<sequence>MPIQSTRAMSRRRVLTGGLAAVGATLILPDPSFALSKGVPIQALGFDGAVLVAASKRRLWHLSSSQEAKPSPVERSIAAIASHPETPGTMFAAIDPVGLMRSRDGGSTWADAGAGLPATRVTALTHSALEPDMLYAALAEDGLWRSIDAGESWEFVMDRPYLNGAEREVLTLASVGNPTGMGGIWLYAGTDAGLTRVPDCFCRWQDVTPGDAMDALAAGKTPPSAEPLPEGQSVRHLALSPKASERLYAGLESGLWTSTDAGVNWTRAAAGKIDALAVDPVDPQHLAAVRDGILSVSRDGGMTFEPLNIPQGDQT</sequence>